<reference evidence="5" key="1">
    <citation type="submission" date="2022-11" db="EMBL/GenBank/DDBJ databases">
        <title>Larsenimonas rhizosphaerae sp. nov., isolated from a tidal mudflat.</title>
        <authorList>
            <person name="Lee S.D."/>
            <person name="Kim I.S."/>
        </authorList>
    </citation>
    <scope>NUCLEOTIDE SEQUENCE</scope>
    <source>
        <strain evidence="5">GH2-1</strain>
    </source>
</reference>
<dbReference type="Proteomes" id="UP001165678">
    <property type="component" value="Unassembled WGS sequence"/>
</dbReference>
<dbReference type="EMBL" id="JAPIVE010000001">
    <property type="protein sequence ID" value="MCX2523198.1"/>
    <property type="molecule type" value="Genomic_DNA"/>
</dbReference>
<dbReference type="AlphaFoldDB" id="A0AA41ZK93"/>
<dbReference type="PANTHER" id="PTHR23026">
    <property type="entry name" value="NADPH NITROREDUCTASE"/>
    <property type="match status" value="1"/>
</dbReference>
<keyword evidence="1" id="KW-0285">Flavoprotein</keyword>
<dbReference type="InterPro" id="IPR029479">
    <property type="entry name" value="Nitroreductase"/>
</dbReference>
<protein>
    <submittedName>
        <fullName evidence="5">5,6-dimethylbenzimidazole synthase</fullName>
        <ecNumber evidence="5">1.13.11.79</ecNumber>
    </submittedName>
</protein>
<dbReference type="GO" id="GO:0102919">
    <property type="term" value="F:5,6-dimethylbenzimidazole synthase activity"/>
    <property type="evidence" value="ECO:0007669"/>
    <property type="project" value="UniProtKB-EC"/>
</dbReference>
<comment type="caution">
    <text evidence="5">The sequence shown here is derived from an EMBL/GenBank/DDBJ whole genome shotgun (WGS) entry which is preliminary data.</text>
</comment>
<dbReference type="Pfam" id="PF00881">
    <property type="entry name" value="Nitroreductase"/>
    <property type="match status" value="1"/>
</dbReference>
<dbReference type="SUPFAM" id="SSF55469">
    <property type="entry name" value="FMN-dependent nitroreductase-like"/>
    <property type="match status" value="1"/>
</dbReference>
<dbReference type="EC" id="1.13.11.79" evidence="5"/>
<evidence type="ECO:0000313" key="6">
    <source>
        <dbReference type="Proteomes" id="UP001165678"/>
    </source>
</evidence>
<evidence type="ECO:0000256" key="1">
    <source>
        <dbReference type="ARBA" id="ARBA00022630"/>
    </source>
</evidence>
<gene>
    <name evidence="5" type="primary">bluB</name>
    <name evidence="5" type="ORF">OQ287_03000</name>
</gene>
<keyword evidence="6" id="KW-1185">Reference proteome</keyword>
<dbReference type="PANTHER" id="PTHR23026:SF90">
    <property type="entry name" value="IODOTYROSINE DEIODINASE 1"/>
    <property type="match status" value="1"/>
</dbReference>
<evidence type="ECO:0000259" key="4">
    <source>
        <dbReference type="Pfam" id="PF00881"/>
    </source>
</evidence>
<feature type="domain" description="Nitroreductase" evidence="4">
    <location>
        <begin position="20"/>
        <end position="182"/>
    </location>
</feature>
<dbReference type="RefSeq" id="WP_265895537.1">
    <property type="nucleotide sequence ID" value="NZ_JAPIVE010000001.1"/>
</dbReference>
<proteinExistence type="predicted"/>
<keyword evidence="2" id="KW-0288">FMN</keyword>
<dbReference type="Gene3D" id="3.40.109.10">
    <property type="entry name" value="NADH Oxidase"/>
    <property type="match status" value="1"/>
</dbReference>
<organism evidence="5 6">
    <name type="scientific">Larsenimonas rhizosphaerae</name>
    <dbReference type="NCBI Taxonomy" id="2944682"/>
    <lineage>
        <taxon>Bacteria</taxon>
        <taxon>Pseudomonadati</taxon>
        <taxon>Pseudomonadota</taxon>
        <taxon>Gammaproteobacteria</taxon>
        <taxon>Oceanospirillales</taxon>
        <taxon>Halomonadaceae</taxon>
        <taxon>Larsenimonas</taxon>
    </lineage>
</organism>
<dbReference type="InterPro" id="IPR000415">
    <property type="entry name" value="Nitroreductase-like"/>
</dbReference>
<accession>A0AA41ZK93</accession>
<keyword evidence="3 5" id="KW-0560">Oxidoreductase</keyword>
<dbReference type="InterPro" id="IPR050627">
    <property type="entry name" value="Nitroreductase/BluB"/>
</dbReference>
<dbReference type="NCBIfam" id="TIGR02476">
    <property type="entry name" value="BluB"/>
    <property type="match status" value="1"/>
</dbReference>
<evidence type="ECO:0000256" key="3">
    <source>
        <dbReference type="ARBA" id="ARBA00023002"/>
    </source>
</evidence>
<evidence type="ECO:0000313" key="5">
    <source>
        <dbReference type="EMBL" id="MCX2523198.1"/>
    </source>
</evidence>
<name>A0AA41ZK93_9GAMM</name>
<sequence>MSRNNAFSAEEQAAVYRAIFERRDMRHFLPDPVPEKVMLRLLEAAHHAPSVGYMQPWRFVRVTSDVLRDQLACLVDEERMCTAAALGERGEDFMALKVEGIRECPELWVMALADQREHHIFGRRTMPDMDLASASCAIQNMWLAGRAEGVGLGWVSLFDPVRAGALIGAPQGSRVMAILCMGQVEAFYDRPMLDSLGWDKRRVLSTLVADNRWPSASQ</sequence>
<evidence type="ECO:0000256" key="2">
    <source>
        <dbReference type="ARBA" id="ARBA00022643"/>
    </source>
</evidence>
<dbReference type="InterPro" id="IPR012825">
    <property type="entry name" value="BluB"/>
</dbReference>